<evidence type="ECO:0000259" key="6">
    <source>
        <dbReference type="Pfam" id="PF00890"/>
    </source>
</evidence>
<keyword evidence="9" id="KW-1185">Reference proteome</keyword>
<sequence length="647" mass="71333">MPVVDRQEWDVVVVGAGGAGLRAAIEARERGARTAVICKSLFGKAHTVMAEGGIAAAMGNVNSGDNWQVHFRDTLRGGKFLNQWRMAELHAQEAPDRVWELETWGALFDRTADGRISQRNFGGHEYPRLAHVGDRTGLELIRTLQQKIVSLQQEDFKETGDYESRLKVYQECTVTRILKEGGRVAGTFCYERESGRFFVLEAPSVVVATGGIGKSFKVTSNSWEYTGDGHALALLAGAPLLNMEFVQFHPTGMVWPPSVKGILVTESVRGDGGVLRNSEGERFMFEYIPDVFKEKYAQSEEEGDRWYEDPDHNRRPPELLPRDEVARAINAEVKAGRGSPHGGVFLDVSTRMPAEVIRRRLPSMYHQFKELADVDITAEAMEVGPTCHYVMGGIAVESDTAAARGVPGLFAAGEVAGGMHGSNRLGGNSLSDLLVFGRRAGLHAAQYATGLTGDRPAVDDVQVDAAAAEALRPFSAEGPAPGVQDGRPPENPYTLHQELQQAMNDLVGIIRREAEMETALEKLADLRLRARRAGVEGHRQFNPGWHLALDLRNMLLVSECVARAALERTESRGGHTREDHPAMDRAWRRVNLLCRLTDPTGGLAATDPVRGQIDLVRETTEPIRPDLLALFEKEELVKYLAEEELYE</sequence>
<keyword evidence="3" id="KW-0274">FAD</keyword>
<dbReference type="InterPro" id="IPR036188">
    <property type="entry name" value="FAD/NAD-bd_sf"/>
</dbReference>
<dbReference type="GO" id="GO:0033765">
    <property type="term" value="F:steroid dehydrogenase activity, acting on the CH-CH group of donors"/>
    <property type="evidence" value="ECO:0007669"/>
    <property type="project" value="UniProtKB-ARBA"/>
</dbReference>
<evidence type="ECO:0000256" key="5">
    <source>
        <dbReference type="PIRSR" id="PIRSR000171-1"/>
    </source>
</evidence>
<feature type="domain" description="FAD-dependent oxidoreductase 2 FAD-binding" evidence="6">
    <location>
        <begin position="10"/>
        <end position="430"/>
    </location>
</feature>
<dbReference type="Gene3D" id="3.50.50.60">
    <property type="entry name" value="FAD/NAD(P)-binding domain"/>
    <property type="match status" value="1"/>
</dbReference>
<evidence type="ECO:0000256" key="3">
    <source>
        <dbReference type="ARBA" id="ARBA00022827"/>
    </source>
</evidence>
<gene>
    <name evidence="8" type="ORF">FGF04_14490</name>
</gene>
<dbReference type="InterPro" id="IPR003953">
    <property type="entry name" value="FAD-dep_OxRdtase_2_FAD-bd"/>
</dbReference>
<dbReference type="Gene3D" id="1.20.58.100">
    <property type="entry name" value="Fumarate reductase/succinate dehydrogenase flavoprotein-like, C-terminal domain"/>
    <property type="match status" value="1"/>
</dbReference>
<organism evidence="8 9">
    <name type="scientific">Streptomyces apricus</name>
    <dbReference type="NCBI Taxonomy" id="1828112"/>
    <lineage>
        <taxon>Bacteria</taxon>
        <taxon>Bacillati</taxon>
        <taxon>Actinomycetota</taxon>
        <taxon>Actinomycetes</taxon>
        <taxon>Kitasatosporales</taxon>
        <taxon>Streptomycetaceae</taxon>
        <taxon>Streptomyces</taxon>
    </lineage>
</organism>
<feature type="active site" description="Proton acceptor" evidence="5">
    <location>
        <position position="322"/>
    </location>
</feature>
<dbReference type="InterPro" id="IPR030664">
    <property type="entry name" value="SdhA/FrdA/AprA"/>
</dbReference>
<comment type="caution">
    <text evidence="8">The sequence shown here is derived from an EMBL/GenBank/DDBJ whole genome shotgun (WGS) entry which is preliminary data.</text>
</comment>
<dbReference type="InterPro" id="IPR037099">
    <property type="entry name" value="Fum_R/Succ_DH_flav-like_C_sf"/>
</dbReference>
<dbReference type="FunFam" id="3.50.50.60:FF:000026">
    <property type="entry name" value="Succinate dehydrogenase flavoprotein subunit"/>
    <property type="match status" value="1"/>
</dbReference>
<dbReference type="InterPro" id="IPR015939">
    <property type="entry name" value="Fum_Rdtase/Succ_DH_flav-like_C"/>
</dbReference>
<dbReference type="Pfam" id="PF00890">
    <property type="entry name" value="FAD_binding_2"/>
    <property type="match status" value="1"/>
</dbReference>
<evidence type="ECO:0000256" key="4">
    <source>
        <dbReference type="ARBA" id="ARBA00023002"/>
    </source>
</evidence>
<dbReference type="PANTHER" id="PTHR11632">
    <property type="entry name" value="SUCCINATE DEHYDROGENASE 2 FLAVOPROTEIN SUBUNIT"/>
    <property type="match status" value="1"/>
</dbReference>
<dbReference type="SUPFAM" id="SSF51905">
    <property type="entry name" value="FAD/NAD(P)-binding domain"/>
    <property type="match status" value="1"/>
</dbReference>
<accession>A0A5B0B1E6</accession>
<keyword evidence="2" id="KW-0285">Flavoprotein</keyword>
<evidence type="ECO:0000313" key="9">
    <source>
        <dbReference type="Proteomes" id="UP000324965"/>
    </source>
</evidence>
<dbReference type="PIRSF" id="PIRSF000171">
    <property type="entry name" value="SDHA_APRA_LASPO"/>
    <property type="match status" value="1"/>
</dbReference>
<name>A0A5B0B1E6_9ACTN</name>
<evidence type="ECO:0000256" key="1">
    <source>
        <dbReference type="ARBA" id="ARBA00001974"/>
    </source>
</evidence>
<dbReference type="InterPro" id="IPR027477">
    <property type="entry name" value="Succ_DH/fumarate_Rdtase_cat_sf"/>
</dbReference>
<evidence type="ECO:0000313" key="8">
    <source>
        <dbReference type="EMBL" id="KAA0935306.1"/>
    </source>
</evidence>
<dbReference type="FunFam" id="3.90.700.10:FF:000005">
    <property type="entry name" value="Succinate dehydrogenase flavoprotein subunit"/>
    <property type="match status" value="1"/>
</dbReference>
<dbReference type="OrthoDB" id="9805351at2"/>
<dbReference type="Pfam" id="PF02910">
    <property type="entry name" value="Succ_DH_flav_C"/>
    <property type="match status" value="1"/>
</dbReference>
<dbReference type="Proteomes" id="UP000324965">
    <property type="component" value="Unassembled WGS sequence"/>
</dbReference>
<protein>
    <submittedName>
        <fullName evidence="8">Fumarate reductase/succinate dehydrogenase flavoprotein subunit</fullName>
    </submittedName>
</protein>
<feature type="domain" description="Fumarate reductase/succinate dehydrogenase flavoprotein-like C-terminal" evidence="7">
    <location>
        <begin position="496"/>
        <end position="593"/>
    </location>
</feature>
<evidence type="ECO:0000256" key="2">
    <source>
        <dbReference type="ARBA" id="ARBA00022630"/>
    </source>
</evidence>
<reference evidence="8 9" key="1">
    <citation type="submission" date="2019-05" db="EMBL/GenBank/DDBJ databases">
        <authorList>
            <person name="Hariharan J."/>
            <person name="Choudoir M.J."/>
            <person name="Diebold P."/>
            <person name="Panke-Buisse K."/>
            <person name="Buckley D.H."/>
        </authorList>
    </citation>
    <scope>NUCLEOTIDE SEQUENCE [LARGE SCALE GENOMIC DNA]</scope>
    <source>
        <strain evidence="8 9">SUN51</strain>
    </source>
</reference>
<dbReference type="PANTHER" id="PTHR11632:SF51">
    <property type="entry name" value="SUCCINATE DEHYDROGENASE [UBIQUINONE] FLAVOPROTEIN SUBUNIT, MITOCHONDRIAL"/>
    <property type="match status" value="1"/>
</dbReference>
<dbReference type="NCBIfam" id="NF005866">
    <property type="entry name" value="PRK07803.1"/>
    <property type="match status" value="1"/>
</dbReference>
<dbReference type="PRINTS" id="PR00368">
    <property type="entry name" value="FADPNR"/>
</dbReference>
<evidence type="ECO:0000259" key="7">
    <source>
        <dbReference type="Pfam" id="PF02910"/>
    </source>
</evidence>
<dbReference type="AlphaFoldDB" id="A0A5B0B1E6"/>
<proteinExistence type="predicted"/>
<dbReference type="Gene3D" id="3.90.700.10">
    <property type="entry name" value="Succinate dehydrogenase/fumarate reductase flavoprotein, catalytic domain"/>
    <property type="match status" value="1"/>
</dbReference>
<keyword evidence="4" id="KW-0560">Oxidoreductase</keyword>
<dbReference type="SUPFAM" id="SSF46977">
    <property type="entry name" value="Succinate dehydrogenase/fumarate reductase flavoprotein C-terminal domain"/>
    <property type="match status" value="1"/>
</dbReference>
<dbReference type="RefSeq" id="WP_149511715.1">
    <property type="nucleotide sequence ID" value="NZ_VDFC01000040.1"/>
</dbReference>
<comment type="cofactor">
    <cofactor evidence="1">
        <name>FAD</name>
        <dbReference type="ChEBI" id="CHEBI:57692"/>
    </cofactor>
</comment>
<dbReference type="EMBL" id="VDFC01000040">
    <property type="protein sequence ID" value="KAA0935306.1"/>
    <property type="molecule type" value="Genomic_DNA"/>
</dbReference>
<dbReference type="SUPFAM" id="SSF56425">
    <property type="entry name" value="Succinate dehydrogenase/fumarate reductase flavoprotein, catalytic domain"/>
    <property type="match status" value="1"/>
</dbReference>
<dbReference type="FunFam" id="1.20.58.100:FF:000005">
    <property type="entry name" value="Succinate dehydrogenase flavoprotein subunit"/>
    <property type="match status" value="1"/>
</dbReference>